<name>A0A3D9KIX2_9BACL</name>
<evidence type="ECO:0000313" key="3">
    <source>
        <dbReference type="EMBL" id="RED85483.1"/>
    </source>
</evidence>
<accession>A0A3D9KIX2</accession>
<reference evidence="3 4" key="1">
    <citation type="submission" date="2018-07" db="EMBL/GenBank/DDBJ databases">
        <title>Genomic Encyclopedia of Type Strains, Phase III (KMG-III): the genomes of soil and plant-associated and newly described type strains.</title>
        <authorList>
            <person name="Whitman W."/>
        </authorList>
    </citation>
    <scope>NUCLEOTIDE SEQUENCE [LARGE SCALE GENOMIC DNA]</scope>
    <source>
        <strain evidence="3 4">CECT 7287</strain>
    </source>
</reference>
<dbReference type="RefSeq" id="WP_116059904.1">
    <property type="nucleotide sequence ID" value="NZ_QRDZ01000004.1"/>
</dbReference>
<keyword evidence="4" id="KW-1185">Reference proteome</keyword>
<dbReference type="EMBL" id="QRDZ01000004">
    <property type="protein sequence ID" value="RED85483.1"/>
    <property type="molecule type" value="Genomic_DNA"/>
</dbReference>
<gene>
    <name evidence="3" type="ORF">DFP98_104188</name>
</gene>
<dbReference type="Gene3D" id="3.40.50.1110">
    <property type="entry name" value="SGNH hydrolase"/>
    <property type="match status" value="1"/>
</dbReference>
<proteinExistence type="predicted"/>
<dbReference type="InterPro" id="IPR005181">
    <property type="entry name" value="SASA"/>
</dbReference>
<dbReference type="Pfam" id="PF03629">
    <property type="entry name" value="SASA"/>
    <property type="match status" value="1"/>
</dbReference>
<protein>
    <submittedName>
        <fullName evidence="3">Sialate O-acetylesterase</fullName>
    </submittedName>
</protein>
<sequence length="462" mass="51680">MPKIVIEEPVPHRIFQRNSDDRADISFSLVVMEAFQGKVEIRISDSSWQTVGRVNQSLERFKDKIESVAVGQHFVEARIIHEQTGEVLEETRIDPIFVGDLWLLAGQSNMEGCGKLIDCEQPQSGVSCFYFGDRWDIAVDPLSWQLESDDPVHWGDTADRQKAIRDHREHRVNGSGLGLAFGKHLLRETGVPIGLIMVAHGGTSMTQWDPGLADQGGRSLYGSMLRIIQVVGGKVKGCLWYQGESDATSADSPHYFERFRNFVQSLRLDAMDSALPFIYAQLAPVFITLGTLPDWPEESQWNKIQHEQLRMESELERIRLVPAIDAKLDDFIHVSTESLREIGRRMAWAAMEIAYGRPMVRSGPRLLGTSWNRARTELLLDLAGVNGALRPVDKVFGFRLTSEGAPVPFEACVSDDRSQIVLRFRAPAPENCELCHGSGLNPVINARDELGIPLVVFGPILV</sequence>
<dbReference type="GO" id="GO:0016787">
    <property type="term" value="F:hydrolase activity"/>
    <property type="evidence" value="ECO:0007669"/>
    <property type="project" value="UniProtKB-KW"/>
</dbReference>
<dbReference type="PANTHER" id="PTHR31988">
    <property type="entry name" value="ESTERASE, PUTATIVE (DUF303)-RELATED"/>
    <property type="match status" value="1"/>
</dbReference>
<dbReference type="InterPro" id="IPR036514">
    <property type="entry name" value="SGNH_hydro_sf"/>
</dbReference>
<evidence type="ECO:0000256" key="1">
    <source>
        <dbReference type="ARBA" id="ARBA00022801"/>
    </source>
</evidence>
<dbReference type="AlphaFoldDB" id="A0A3D9KIX2"/>
<dbReference type="Proteomes" id="UP000256977">
    <property type="component" value="Unassembled WGS sequence"/>
</dbReference>
<dbReference type="OrthoDB" id="9795554at2"/>
<evidence type="ECO:0000313" key="4">
    <source>
        <dbReference type="Proteomes" id="UP000256977"/>
    </source>
</evidence>
<dbReference type="SUPFAM" id="SSF52266">
    <property type="entry name" value="SGNH hydrolase"/>
    <property type="match status" value="1"/>
</dbReference>
<comment type="caution">
    <text evidence="3">The sequence shown here is derived from an EMBL/GenBank/DDBJ whole genome shotgun (WGS) entry which is preliminary data.</text>
</comment>
<dbReference type="PANTHER" id="PTHR31988:SF19">
    <property type="entry name" value="9-O-ACETYL-N-ACETYLNEURAMINIC ACID DEACETYLASE-RELATED"/>
    <property type="match status" value="1"/>
</dbReference>
<keyword evidence="1" id="KW-0378">Hydrolase</keyword>
<evidence type="ECO:0000259" key="2">
    <source>
        <dbReference type="Pfam" id="PF03629"/>
    </source>
</evidence>
<organism evidence="3 4">
    <name type="scientific">Cohnella phaseoli</name>
    <dbReference type="NCBI Taxonomy" id="456490"/>
    <lineage>
        <taxon>Bacteria</taxon>
        <taxon>Bacillati</taxon>
        <taxon>Bacillota</taxon>
        <taxon>Bacilli</taxon>
        <taxon>Bacillales</taxon>
        <taxon>Paenibacillaceae</taxon>
        <taxon>Cohnella</taxon>
    </lineage>
</organism>
<feature type="domain" description="Sialate O-acetylesterase" evidence="2">
    <location>
        <begin position="99"/>
        <end position="351"/>
    </location>
</feature>
<dbReference type="InterPro" id="IPR052940">
    <property type="entry name" value="Carb_Esterase_6"/>
</dbReference>